<organism evidence="5 6">
    <name type="scientific">Tepidiforma flava</name>
    <dbReference type="NCBI Taxonomy" id="3004094"/>
    <lineage>
        <taxon>Bacteria</taxon>
        <taxon>Bacillati</taxon>
        <taxon>Chloroflexota</taxon>
        <taxon>Tepidiformia</taxon>
        <taxon>Tepidiformales</taxon>
        <taxon>Tepidiformaceae</taxon>
        <taxon>Tepidiforma</taxon>
    </lineage>
</organism>
<dbReference type="PRINTS" id="PR00315">
    <property type="entry name" value="ELONGATNFCT"/>
</dbReference>
<dbReference type="Gene3D" id="3.30.70.870">
    <property type="entry name" value="Elongation Factor G (Translational Gtpase), domain 3"/>
    <property type="match status" value="1"/>
</dbReference>
<dbReference type="SUPFAM" id="SSF54980">
    <property type="entry name" value="EF-G C-terminal domain-like"/>
    <property type="match status" value="2"/>
</dbReference>
<protein>
    <recommendedName>
        <fullName evidence="3">Large ribosomal subunit assembly factor BipA</fullName>
        <ecNumber evidence="3">3.6.5.-</ecNumber>
    </recommendedName>
    <alternativeName>
        <fullName evidence="3">GTP-binding protein BipA</fullName>
    </alternativeName>
</protein>
<dbReference type="CDD" id="cd16263">
    <property type="entry name" value="BipA_III"/>
    <property type="match status" value="1"/>
</dbReference>
<sequence>MPERRADIRNVAIIAHVDHGKTTIVDALLKQSRIFRENEQVGELILDSNPLEREKGITIMAKNAAIEHAGVRINIIDTPGHADFGGEVERVLNMADGCLLVVDAAEGPMPQTRFVLRKALELGLHPVVVINKIDRPNARPAEVLELTSDLFLELATHDYQLEFPVIYASARDGYAGTTPDIRSGDMSPLFRAILDHIPAPECDASAPFRMLVTSLLYDSYRGRIAVGRIRDGAVRPGMPIQRFAHDGAVSAFRVGQVFGFRGLDRVELESAEAGDIVAITGVPDVLIGETLAAPEVTEPLPAIALEPPAVKMTFRVNDSPFAGRDGQFVTSRQLRERLFREVETNIALRVEEGDSPDQFIVSGRGELHLAILVETMRREGYEFAVTRPEVILRDGPAGREEPFERLYIEAPESATGFLIEALSGRKAQMVGMHSGEDGRVRFEFDIPTRGLIGFRDAFVTGTAGEGIMNTEYLGYRPWAGDISRHRSGALVASETGTALAYGIAAAQERGILFISPGDEVYVGMVVGLHSRDNDLDVNVCRAKHLTNIRSSTSDIAVKLVPPQPPSLEQALTLIAPDEMVEVTPKAIRIRKAELNPALRAKEARKAKYAALEAGRSG</sequence>
<dbReference type="InterPro" id="IPR035647">
    <property type="entry name" value="EFG_III/V"/>
</dbReference>
<dbReference type="NCBIfam" id="TIGR01394">
    <property type="entry name" value="TypA_BipA"/>
    <property type="match status" value="1"/>
</dbReference>
<dbReference type="Proteomes" id="UP001212803">
    <property type="component" value="Chromosome"/>
</dbReference>
<dbReference type="InterPro" id="IPR031157">
    <property type="entry name" value="G_TR_CS"/>
</dbReference>
<keyword evidence="1 3" id="KW-0547">Nucleotide-binding</keyword>
<feature type="domain" description="Tr-type G" evidence="4">
    <location>
        <begin position="6"/>
        <end position="201"/>
    </location>
</feature>
<comment type="similarity">
    <text evidence="3">Belongs to the TRAFAC class translation factor GTPase superfamily. Classic translation factor GTPase family. BipA subfamily.</text>
</comment>
<evidence type="ECO:0000256" key="1">
    <source>
        <dbReference type="ARBA" id="ARBA00022741"/>
    </source>
</evidence>
<dbReference type="PANTHER" id="PTHR42908">
    <property type="entry name" value="TRANSLATION ELONGATION FACTOR-RELATED"/>
    <property type="match status" value="1"/>
</dbReference>
<evidence type="ECO:0000313" key="6">
    <source>
        <dbReference type="Proteomes" id="UP001212803"/>
    </source>
</evidence>
<dbReference type="HAMAP" id="MF_00849">
    <property type="entry name" value="BipA"/>
    <property type="match status" value="1"/>
</dbReference>
<dbReference type="Gene3D" id="3.40.50.300">
    <property type="entry name" value="P-loop containing nucleotide triphosphate hydrolases"/>
    <property type="match status" value="1"/>
</dbReference>
<dbReference type="InterPro" id="IPR000640">
    <property type="entry name" value="EFG_V-like"/>
</dbReference>
<dbReference type="Gene3D" id="3.30.70.240">
    <property type="match status" value="1"/>
</dbReference>
<dbReference type="InterPro" id="IPR048876">
    <property type="entry name" value="BipA_C"/>
</dbReference>
<dbReference type="Gene3D" id="2.40.50.250">
    <property type="entry name" value="bipa protein"/>
    <property type="match status" value="1"/>
</dbReference>
<dbReference type="InterPro" id="IPR009000">
    <property type="entry name" value="Transl_B-barrel_sf"/>
</dbReference>
<keyword evidence="3" id="KW-0699">rRNA-binding</keyword>
<dbReference type="EC" id="3.6.5.-" evidence="3"/>
<dbReference type="PANTHER" id="PTHR42908:SF8">
    <property type="entry name" value="TR-TYPE G DOMAIN-CONTAINING PROTEIN"/>
    <property type="match status" value="1"/>
</dbReference>
<name>A0ABY7M7A7_9CHLR</name>
<dbReference type="InterPro" id="IPR047041">
    <property type="entry name" value="BipA_GTP-bd_dom"/>
</dbReference>
<dbReference type="Pfam" id="PF21018">
    <property type="entry name" value="BipA_C"/>
    <property type="match status" value="1"/>
</dbReference>
<keyword evidence="2 3" id="KW-0342">GTP-binding</keyword>
<reference evidence="5 6" key="1">
    <citation type="journal article" date="2023" name="ISME J.">
        <title>Thermophilic Dehalococcoidia with unusual traits shed light on an unexpected past.</title>
        <authorList>
            <person name="Palmer M."/>
            <person name="Covington J.K."/>
            <person name="Zhou E.M."/>
            <person name="Thomas S.C."/>
            <person name="Habib N."/>
            <person name="Seymour C.O."/>
            <person name="Lai D."/>
            <person name="Johnston J."/>
            <person name="Hashimi A."/>
            <person name="Jiao J.Y."/>
            <person name="Muok A.R."/>
            <person name="Liu L."/>
            <person name="Xian W.D."/>
            <person name="Zhi X.Y."/>
            <person name="Li M.M."/>
            <person name="Silva L.P."/>
            <person name="Bowen B.P."/>
            <person name="Louie K."/>
            <person name="Briegel A."/>
            <person name="Pett-Ridge J."/>
            <person name="Weber P.K."/>
            <person name="Tocheva E.I."/>
            <person name="Woyke T."/>
            <person name="Northen T.R."/>
            <person name="Mayali X."/>
            <person name="Li W.J."/>
            <person name="Hedlund B.P."/>
        </authorList>
    </citation>
    <scope>NUCLEOTIDE SEQUENCE [LARGE SCALE GENOMIC DNA]</scope>
    <source>
        <strain evidence="5 6">YIM 72310</strain>
    </source>
</reference>
<comment type="catalytic activity">
    <reaction evidence="3">
        <text>GTP + H2O = GDP + phosphate + H(+)</text>
        <dbReference type="Rhea" id="RHEA:19669"/>
        <dbReference type="ChEBI" id="CHEBI:15377"/>
        <dbReference type="ChEBI" id="CHEBI:15378"/>
        <dbReference type="ChEBI" id="CHEBI:37565"/>
        <dbReference type="ChEBI" id="CHEBI:43474"/>
        <dbReference type="ChEBI" id="CHEBI:58189"/>
    </reaction>
</comment>
<dbReference type="InterPro" id="IPR042116">
    <property type="entry name" value="TypA/BipA_C"/>
</dbReference>
<dbReference type="InterPro" id="IPR005225">
    <property type="entry name" value="Small_GTP-bd"/>
</dbReference>
<dbReference type="PROSITE" id="PS51722">
    <property type="entry name" value="G_TR_2"/>
    <property type="match status" value="1"/>
</dbReference>
<dbReference type="CDD" id="cd03691">
    <property type="entry name" value="BipA_TypA_II"/>
    <property type="match status" value="1"/>
</dbReference>
<dbReference type="Pfam" id="PF22042">
    <property type="entry name" value="EF-G_D2"/>
    <property type="match status" value="1"/>
</dbReference>
<keyword evidence="3" id="KW-0963">Cytoplasm</keyword>
<feature type="binding site" evidence="3">
    <location>
        <begin position="131"/>
        <end position="134"/>
    </location>
    <ligand>
        <name>GTP</name>
        <dbReference type="ChEBI" id="CHEBI:37565"/>
    </ligand>
</feature>
<dbReference type="NCBIfam" id="TIGR00231">
    <property type="entry name" value="small_GTP"/>
    <property type="match status" value="1"/>
</dbReference>
<keyword evidence="3" id="KW-0690">Ribosome biogenesis</keyword>
<dbReference type="PROSITE" id="PS00301">
    <property type="entry name" value="G_TR_1"/>
    <property type="match status" value="1"/>
</dbReference>
<comment type="function">
    <text evidence="3">A 50S ribosomal subunit assembly protein with GTPase activity, required for 50S subunit assembly at low temperatures, may also play a role in translation. Binds GTP and analogs. Binds the 70S ribosome between the 30S and 50S subunits, in a similar position as ribosome-bound EF-G; it contacts a number of ribosomal proteins, both rRNAs and the A-site tRNA.</text>
</comment>
<feature type="binding site" evidence="3">
    <location>
        <begin position="18"/>
        <end position="23"/>
    </location>
    <ligand>
        <name>GTP</name>
        <dbReference type="ChEBI" id="CHEBI:37565"/>
    </ligand>
</feature>
<dbReference type="Gene3D" id="2.40.30.10">
    <property type="entry name" value="Translation factors"/>
    <property type="match status" value="1"/>
</dbReference>
<dbReference type="SUPFAM" id="SSF50447">
    <property type="entry name" value="Translation proteins"/>
    <property type="match status" value="1"/>
</dbReference>
<keyword evidence="3" id="KW-0820">tRNA-binding</keyword>
<dbReference type="InterPro" id="IPR035651">
    <property type="entry name" value="BipA_V"/>
</dbReference>
<dbReference type="InterPro" id="IPR047043">
    <property type="entry name" value="BipA_III"/>
</dbReference>
<dbReference type="RefSeq" id="WP_270056433.1">
    <property type="nucleotide sequence ID" value="NZ_CP115149.1"/>
</dbReference>
<comment type="subcellular location">
    <subcellularLocation>
        <location evidence="3">Cytoplasm</location>
    </subcellularLocation>
    <text evidence="3">Binds to ribosomes.</text>
</comment>
<dbReference type="InterPro" id="IPR000795">
    <property type="entry name" value="T_Tr_GTP-bd_dom"/>
</dbReference>
<dbReference type="SUPFAM" id="SSF52540">
    <property type="entry name" value="P-loop containing nucleoside triphosphate hydrolases"/>
    <property type="match status" value="1"/>
</dbReference>
<dbReference type="Pfam" id="PF00009">
    <property type="entry name" value="GTP_EFTU"/>
    <property type="match status" value="1"/>
</dbReference>
<dbReference type="InterPro" id="IPR027417">
    <property type="entry name" value="P-loop_NTPase"/>
</dbReference>
<dbReference type="InterPro" id="IPR047042">
    <property type="entry name" value="BipA_II"/>
</dbReference>
<accession>A0ABY7M7A7</accession>
<dbReference type="InterPro" id="IPR006298">
    <property type="entry name" value="BipA"/>
</dbReference>
<keyword evidence="3" id="KW-0378">Hydrolase</keyword>
<proteinExistence type="inferred from homology"/>
<keyword evidence="3" id="KW-0694">RNA-binding</keyword>
<keyword evidence="6" id="KW-1185">Reference proteome</keyword>
<dbReference type="InterPro" id="IPR053905">
    <property type="entry name" value="EF-G-like_DII"/>
</dbReference>
<dbReference type="CDD" id="cd03710">
    <property type="entry name" value="BipA_TypA_C"/>
    <property type="match status" value="1"/>
</dbReference>
<evidence type="ECO:0000256" key="3">
    <source>
        <dbReference type="HAMAP-Rule" id="MF_00849"/>
    </source>
</evidence>
<dbReference type="Pfam" id="PF00679">
    <property type="entry name" value="EFG_C"/>
    <property type="match status" value="1"/>
</dbReference>
<evidence type="ECO:0000256" key="2">
    <source>
        <dbReference type="ARBA" id="ARBA00023134"/>
    </source>
</evidence>
<gene>
    <name evidence="5" type="primary">typA</name>
    <name evidence="3" type="synonym">bipA</name>
    <name evidence="5" type="ORF">O0235_14225</name>
</gene>
<evidence type="ECO:0000313" key="5">
    <source>
        <dbReference type="EMBL" id="WBL35908.1"/>
    </source>
</evidence>
<evidence type="ECO:0000259" key="4">
    <source>
        <dbReference type="PROSITE" id="PS51722"/>
    </source>
</evidence>
<dbReference type="CDD" id="cd01891">
    <property type="entry name" value="TypA_BipA"/>
    <property type="match status" value="1"/>
</dbReference>
<dbReference type="EMBL" id="CP115149">
    <property type="protein sequence ID" value="WBL35908.1"/>
    <property type="molecule type" value="Genomic_DNA"/>
</dbReference>
<comment type="subunit">
    <text evidence="3">Monomer.</text>
</comment>